<comment type="caution">
    <text evidence="1">The sequence shown here is derived from an EMBL/GenBank/DDBJ whole genome shotgun (WGS) entry which is preliminary data.</text>
</comment>
<gene>
    <name evidence="1" type="ORF">S03H2_30175</name>
</gene>
<dbReference type="AlphaFoldDB" id="X1G8H1"/>
<accession>X1G8H1</accession>
<sequence length="197" mass="23516">MLIEIVSNFNIDFSTQDNEIRKQIISEKNVDFSEWLLLSNTYLIEQKNNHKIMKNWKNIVFTHFLFMCLPFEKLQAIRELDIGLKYLDHTNEQFVIGIFSRVHEKLGFKYITRLKTSYPDAEVEDEFGNVKSIEFEYNSSGFKSHMENPKICHIIVCWHDDLSEKWKQQKIPHIEIIKFEDILDSESIIYKKLYGIS</sequence>
<reference evidence="1" key="1">
    <citation type="journal article" date="2014" name="Front. Microbiol.">
        <title>High frequency of phylogenetically diverse reductive dehalogenase-homologous genes in deep subseafloor sedimentary metagenomes.</title>
        <authorList>
            <person name="Kawai M."/>
            <person name="Futagami T."/>
            <person name="Toyoda A."/>
            <person name="Takaki Y."/>
            <person name="Nishi S."/>
            <person name="Hori S."/>
            <person name="Arai W."/>
            <person name="Tsubouchi T."/>
            <person name="Morono Y."/>
            <person name="Uchiyama I."/>
            <person name="Ito T."/>
            <person name="Fujiyama A."/>
            <person name="Inagaki F."/>
            <person name="Takami H."/>
        </authorList>
    </citation>
    <scope>NUCLEOTIDE SEQUENCE</scope>
    <source>
        <strain evidence="1">Expedition CK06-06</strain>
    </source>
</reference>
<dbReference type="EMBL" id="BARU01018245">
    <property type="protein sequence ID" value="GAH54206.1"/>
    <property type="molecule type" value="Genomic_DNA"/>
</dbReference>
<organism evidence="1">
    <name type="scientific">marine sediment metagenome</name>
    <dbReference type="NCBI Taxonomy" id="412755"/>
    <lineage>
        <taxon>unclassified sequences</taxon>
        <taxon>metagenomes</taxon>
        <taxon>ecological metagenomes</taxon>
    </lineage>
</organism>
<evidence type="ECO:0000313" key="1">
    <source>
        <dbReference type="EMBL" id="GAH54206.1"/>
    </source>
</evidence>
<protein>
    <submittedName>
        <fullName evidence="1">Uncharacterized protein</fullName>
    </submittedName>
</protein>
<name>X1G8H1_9ZZZZ</name>
<proteinExistence type="predicted"/>